<dbReference type="SMART" id="SM00342">
    <property type="entry name" value="HTH_ARAC"/>
    <property type="match status" value="1"/>
</dbReference>
<dbReference type="PANTHER" id="PTHR47893:SF1">
    <property type="entry name" value="REGULATORY PROTEIN PCHR"/>
    <property type="match status" value="1"/>
</dbReference>
<dbReference type="RefSeq" id="WP_128357783.1">
    <property type="nucleotide sequence ID" value="NZ_CP053840.1"/>
</dbReference>
<evidence type="ECO:0000259" key="3">
    <source>
        <dbReference type="PROSITE" id="PS01124"/>
    </source>
</evidence>
<keyword evidence="2" id="KW-0804">Transcription</keyword>
<dbReference type="Pfam" id="PF12833">
    <property type="entry name" value="HTH_18"/>
    <property type="match status" value="1"/>
</dbReference>
<organism evidence="4 5">
    <name type="scientific">Arcobacter venerupis</name>
    <dbReference type="NCBI Taxonomy" id="1054033"/>
    <lineage>
        <taxon>Bacteria</taxon>
        <taxon>Pseudomonadati</taxon>
        <taxon>Campylobacterota</taxon>
        <taxon>Epsilonproteobacteria</taxon>
        <taxon>Campylobacterales</taxon>
        <taxon>Arcobacteraceae</taxon>
        <taxon>Arcobacter</taxon>
    </lineage>
</organism>
<dbReference type="AlphaFoldDB" id="A0AAE7B944"/>
<keyword evidence="5" id="KW-1185">Reference proteome</keyword>
<gene>
    <name evidence="4" type="ORF">AVENP_0488</name>
</gene>
<feature type="domain" description="HTH araC/xylS-type" evidence="3">
    <location>
        <begin position="238"/>
        <end position="320"/>
    </location>
</feature>
<dbReference type="Gene3D" id="1.10.10.60">
    <property type="entry name" value="Homeodomain-like"/>
    <property type="match status" value="1"/>
</dbReference>
<sequence length="325" mass="38113">MSYNFTLDNMSEFMCSSKVKKEFNLIFPDKIGSMSCEKEIINEDIFLFKTHAKTKQNIEIQANSKVDSLIISILLDGKIKYKDLPYEKVETYIKNDTYIKYIDEYDSTTILDKDCNSKGIAISIKNNFLEKYLYSHFSVIEELKNQKSNKLSSTLIHKIDNQKNIKLAQELYNSPFHGNLHDIYLQSKCLEIIYNELNELISPTKYNSDEKIKLSEQDIEALYKARDIILLTHEFPDLTTLSRKIALNEFKLKFGFKQLFNTTPGNMILEHKMIHAKQLLETSEFSISEISNFVGYKHQQSFTNAFIQFFGIRPKDVMKSRKYYY</sequence>
<accession>A0AAE7B944</accession>
<reference evidence="4 5" key="1">
    <citation type="submission" date="2020-05" db="EMBL/GenBank/DDBJ databases">
        <title>Complete genome sequencing of Campylobacter and Arcobacter type strains.</title>
        <authorList>
            <person name="Miller W.G."/>
            <person name="Yee E."/>
        </authorList>
    </citation>
    <scope>NUCLEOTIDE SEQUENCE [LARGE SCALE GENOMIC DNA]</scope>
    <source>
        <strain evidence="4 5">LMG 26156</strain>
    </source>
</reference>
<dbReference type="GO" id="GO:0043565">
    <property type="term" value="F:sequence-specific DNA binding"/>
    <property type="evidence" value="ECO:0007669"/>
    <property type="project" value="InterPro"/>
</dbReference>
<dbReference type="PANTHER" id="PTHR47893">
    <property type="entry name" value="REGULATORY PROTEIN PCHR"/>
    <property type="match status" value="1"/>
</dbReference>
<dbReference type="PROSITE" id="PS01124">
    <property type="entry name" value="HTH_ARAC_FAMILY_2"/>
    <property type="match status" value="1"/>
</dbReference>
<evidence type="ECO:0000313" key="4">
    <source>
        <dbReference type="EMBL" id="QKF66062.1"/>
    </source>
</evidence>
<evidence type="ECO:0000313" key="5">
    <source>
        <dbReference type="Proteomes" id="UP000503482"/>
    </source>
</evidence>
<dbReference type="GO" id="GO:0003700">
    <property type="term" value="F:DNA-binding transcription factor activity"/>
    <property type="evidence" value="ECO:0007669"/>
    <property type="project" value="InterPro"/>
</dbReference>
<dbReference type="InterPro" id="IPR053142">
    <property type="entry name" value="PchR_regulatory_protein"/>
</dbReference>
<dbReference type="InterPro" id="IPR009057">
    <property type="entry name" value="Homeodomain-like_sf"/>
</dbReference>
<dbReference type="KEGG" id="avp:AVENP_0488"/>
<dbReference type="InterPro" id="IPR018060">
    <property type="entry name" value="HTH_AraC"/>
</dbReference>
<protein>
    <submittedName>
        <fullName evidence="4">Transcriptional regulator, AraC family</fullName>
    </submittedName>
</protein>
<evidence type="ECO:0000256" key="2">
    <source>
        <dbReference type="ARBA" id="ARBA00023163"/>
    </source>
</evidence>
<name>A0AAE7B944_9BACT</name>
<proteinExistence type="predicted"/>
<keyword evidence="1" id="KW-0805">Transcription regulation</keyword>
<dbReference type="EMBL" id="CP053840">
    <property type="protein sequence ID" value="QKF66062.1"/>
    <property type="molecule type" value="Genomic_DNA"/>
</dbReference>
<dbReference type="Proteomes" id="UP000503482">
    <property type="component" value="Chromosome"/>
</dbReference>
<dbReference type="SUPFAM" id="SSF46689">
    <property type="entry name" value="Homeodomain-like"/>
    <property type="match status" value="1"/>
</dbReference>
<evidence type="ECO:0000256" key="1">
    <source>
        <dbReference type="ARBA" id="ARBA00023015"/>
    </source>
</evidence>